<keyword evidence="2" id="KW-0812">Transmembrane</keyword>
<evidence type="ECO:0000313" key="6">
    <source>
        <dbReference type="Proteomes" id="UP001239397"/>
    </source>
</evidence>
<feature type="compositionally biased region" description="Pro residues" evidence="1">
    <location>
        <begin position="879"/>
        <end position="923"/>
    </location>
</feature>
<feature type="compositionally biased region" description="Low complexity" evidence="1">
    <location>
        <begin position="763"/>
        <end position="798"/>
    </location>
</feature>
<feature type="compositionally biased region" description="Low complexity" evidence="1">
    <location>
        <begin position="1018"/>
        <end position="1034"/>
    </location>
</feature>
<gene>
    <name evidence="5" type="ORF">QRX60_11690</name>
</gene>
<feature type="compositionally biased region" description="Basic and acidic residues" evidence="1">
    <location>
        <begin position="1057"/>
        <end position="1071"/>
    </location>
</feature>
<dbReference type="Proteomes" id="UP001239397">
    <property type="component" value="Chromosome"/>
</dbReference>
<feature type="compositionally biased region" description="Low complexity" evidence="1">
    <location>
        <begin position="823"/>
        <end position="832"/>
    </location>
</feature>
<dbReference type="Gene3D" id="3.30.460.10">
    <property type="entry name" value="Beta Polymerase, domain 2"/>
    <property type="match status" value="1"/>
</dbReference>
<feature type="region of interest" description="Disordered" evidence="1">
    <location>
        <begin position="2195"/>
        <end position="2218"/>
    </location>
</feature>
<organism evidence="5 6">
    <name type="scientific">Amycolatopsis mongoliensis</name>
    <dbReference type="NCBI Taxonomy" id="715475"/>
    <lineage>
        <taxon>Bacteria</taxon>
        <taxon>Bacillati</taxon>
        <taxon>Actinomycetota</taxon>
        <taxon>Actinomycetes</taxon>
        <taxon>Pseudonocardiales</taxon>
        <taxon>Pseudonocardiaceae</taxon>
        <taxon>Amycolatopsis</taxon>
    </lineage>
</organism>
<name>A0A9Y2JW89_9PSEU</name>
<evidence type="ECO:0000256" key="1">
    <source>
        <dbReference type="SAM" id="MobiDB-lite"/>
    </source>
</evidence>
<feature type="compositionally biased region" description="Basic and acidic residues" evidence="1">
    <location>
        <begin position="430"/>
        <end position="439"/>
    </location>
</feature>
<feature type="compositionally biased region" description="Gly residues" evidence="1">
    <location>
        <begin position="621"/>
        <end position="633"/>
    </location>
</feature>
<feature type="compositionally biased region" description="Low complexity" evidence="1">
    <location>
        <begin position="677"/>
        <end position="721"/>
    </location>
</feature>
<feature type="compositionally biased region" description="Low complexity" evidence="1">
    <location>
        <begin position="989"/>
        <end position="1005"/>
    </location>
</feature>
<protein>
    <submittedName>
        <fullName evidence="5">Toxin glutamine deamidase domain-containing protein</fullName>
    </submittedName>
</protein>
<dbReference type="InterPro" id="IPR043519">
    <property type="entry name" value="NT_sf"/>
</dbReference>
<evidence type="ECO:0000259" key="3">
    <source>
        <dbReference type="Pfam" id="PF15644"/>
    </source>
</evidence>
<keyword evidence="2" id="KW-1133">Transmembrane helix</keyword>
<feature type="domain" description="Outer membrane channel protein CpnT-like N-terminal" evidence="4">
    <location>
        <begin position="3"/>
        <end position="148"/>
    </location>
</feature>
<proteinExistence type="predicted"/>
<dbReference type="Pfam" id="PF15644">
    <property type="entry name" value="Gln_amidase"/>
    <property type="match status" value="1"/>
</dbReference>
<reference evidence="5 6" key="1">
    <citation type="submission" date="2023-06" db="EMBL/GenBank/DDBJ databases">
        <authorList>
            <person name="Oyuntsetseg B."/>
            <person name="Kim S.B."/>
        </authorList>
    </citation>
    <scope>NUCLEOTIDE SEQUENCE [LARGE SCALE GENOMIC DNA]</scope>
    <source>
        <strain evidence="5 6">4-36</strain>
    </source>
</reference>
<feature type="compositionally biased region" description="Polar residues" evidence="1">
    <location>
        <begin position="597"/>
        <end position="606"/>
    </location>
</feature>
<feature type="compositionally biased region" description="Basic and acidic residues" evidence="1">
    <location>
        <begin position="450"/>
        <end position="459"/>
    </location>
</feature>
<feature type="compositionally biased region" description="Basic and acidic residues" evidence="1">
    <location>
        <begin position="1414"/>
        <end position="1425"/>
    </location>
</feature>
<evidence type="ECO:0000259" key="4">
    <source>
        <dbReference type="Pfam" id="PF25547"/>
    </source>
</evidence>
<dbReference type="PROSITE" id="PS51996">
    <property type="entry name" value="TR_MART"/>
    <property type="match status" value="2"/>
</dbReference>
<feature type="compositionally biased region" description="Basic and acidic residues" evidence="1">
    <location>
        <begin position="1035"/>
        <end position="1047"/>
    </location>
</feature>
<feature type="compositionally biased region" description="Basic and acidic residues" evidence="1">
    <location>
        <begin position="1090"/>
        <end position="1107"/>
    </location>
</feature>
<feature type="compositionally biased region" description="Low complexity" evidence="1">
    <location>
        <begin position="1072"/>
        <end position="1083"/>
    </location>
</feature>
<feature type="domain" description="Tox-PL" evidence="3">
    <location>
        <begin position="1954"/>
        <end position="2055"/>
    </location>
</feature>
<dbReference type="SUPFAM" id="SSF81301">
    <property type="entry name" value="Nucleotidyltransferase"/>
    <property type="match status" value="1"/>
</dbReference>
<feature type="compositionally biased region" description="Low complexity" evidence="1">
    <location>
        <begin position="850"/>
        <end position="878"/>
    </location>
</feature>
<feature type="region of interest" description="Disordered" evidence="1">
    <location>
        <begin position="1400"/>
        <end position="1431"/>
    </location>
</feature>
<feature type="compositionally biased region" description="Basic and acidic residues" evidence="1">
    <location>
        <begin position="475"/>
        <end position="485"/>
    </location>
</feature>
<feature type="compositionally biased region" description="Low complexity" evidence="1">
    <location>
        <begin position="730"/>
        <end position="744"/>
    </location>
</feature>
<dbReference type="KEGG" id="amog:QRX60_11690"/>
<feature type="compositionally biased region" description="Pro residues" evidence="1">
    <location>
        <begin position="634"/>
        <end position="648"/>
    </location>
</feature>
<dbReference type="Pfam" id="PF25547">
    <property type="entry name" value="WXG100_2"/>
    <property type="match status" value="1"/>
</dbReference>
<dbReference type="SUPFAM" id="SSF140453">
    <property type="entry name" value="EsxAB dimer-like"/>
    <property type="match status" value="1"/>
</dbReference>
<feature type="transmembrane region" description="Helical" evidence="2">
    <location>
        <begin position="108"/>
        <end position="132"/>
    </location>
</feature>
<dbReference type="RefSeq" id="WP_286000790.1">
    <property type="nucleotide sequence ID" value="NZ_CP127295.1"/>
</dbReference>
<feature type="region of interest" description="Disordered" evidence="1">
    <location>
        <begin position="321"/>
        <end position="1128"/>
    </location>
</feature>
<dbReference type="EMBL" id="CP127295">
    <property type="protein sequence ID" value="WIY04467.1"/>
    <property type="molecule type" value="Genomic_DNA"/>
</dbReference>
<evidence type="ECO:0000313" key="5">
    <source>
        <dbReference type="EMBL" id="WIY04467.1"/>
    </source>
</evidence>
<feature type="compositionally biased region" description="Basic and acidic residues" evidence="1">
    <location>
        <begin position="346"/>
        <end position="422"/>
    </location>
</feature>
<dbReference type="SUPFAM" id="SSF56399">
    <property type="entry name" value="ADP-ribosylation"/>
    <property type="match status" value="2"/>
</dbReference>
<dbReference type="InterPro" id="IPR057746">
    <property type="entry name" value="CpnT-like_N"/>
</dbReference>
<accession>A0A9Y2JW89</accession>
<dbReference type="Gene3D" id="3.90.176.10">
    <property type="entry name" value="Toxin ADP-ribosyltransferase, Chain A, domain 1"/>
    <property type="match status" value="2"/>
</dbReference>
<evidence type="ECO:0000256" key="2">
    <source>
        <dbReference type="SAM" id="Phobius"/>
    </source>
</evidence>
<dbReference type="InterPro" id="IPR028908">
    <property type="entry name" value="Tox-PL_dom"/>
</dbReference>
<keyword evidence="2" id="KW-0472">Membrane</keyword>
<keyword evidence="6" id="KW-1185">Reference proteome</keyword>
<dbReference type="InterPro" id="IPR036689">
    <property type="entry name" value="ESAT-6-like_sf"/>
</dbReference>
<sequence>MEMPDAVKWLLPIVVGESWPEGDETKLRALRDAWHTASSAIAPASEAGNQAASGIRDNWTGDGADAFVEQWKKFVEGDEAYFKQLADATKALGDSCDQTALDVEYTKYMIIISLIVLAAQIAAMIAAAAVTFGGSTAGIAPAQVATRMTVQMLFRQLLEKLAQQGFKQVAKELLEKLLKQGLKKIGMEVLKNEAINLGMDAGIQGLQMAKGDRQSWDWSKTSDAAISGAVGGVVGAASGSIGRGATEGLSHSAGGQVADAAMRAGARGAVEGVAQTVGQAAVTGDLGSLTPEQLLTGASSGAVGGAVGGTKEQMHSVHEANIPREPGAGDSGGSGESRSGGDSDEEPRSSSEPESRSEPESQGEEPRREPSSEPESRGEEPSREPSSEPESRGEEPRREASEPESRGEEPSPRPESRGEEPARGPSSEPDAGREPEQRADGAPGQQPERQSVEPRHPVDEPQQSDGPRPSADHVQQAERPQHQPEVRAAADGPAPQQQAEARAAESPAPQHQAPAPSQPVGGSAPSTGGMPASPVPSHGATPSSAGAPSNGGYGMAPPGSVPEPGHQTGGRPQDNVGAAGFTGGSNQPFAADGGTAPFQNGPSPQQAPSQGGFTPPPPGGMPGGGGPGRTGGPGPRPGGPAPMPPRGGQPPHEQPHRMPPQDPRRMPPGGQPPSARPPQGGKPQHGQPQHGAQSLPGGQPNGMQPPQGGQPHQGGQPPRGGQPQGGLAPWGGQPPHSGQPQGGWPMHGGQAQGGQLPPGGWPQGNQPSPGGQPQGGQPPHGGQAHGQPQGGQVSQSGQPHGGQAQGGQPLHGGQRPPGGQVPLGGPSSHGGQPPQGGLPPNDPRRMPSRPSAGPQGGPQHPGMPGGQRPAGYPNQPRGPQGPGPHPGGRPPLPPTGRSPMPPHDPRLGPPRPMGPPQVPPPWFGPAQEHLPRGPQGPFDQHRPATRPVEPNGPVAEHAPVQERPVEHQVPAVERPGAQEPTAAEQPGDQNAAATQQPAAAEQPGAHEPTAAEQRNGQEPTAAERPAAQEAPAAERPAEHALPQERPAEQPNGSEQPAGHDRPLDGQQHEPAEQAPAAEQPPDAEQADGPPHAEDAEQHATEQDHPDDQEPGQLPDEPYLADPGFRTQDPAGIARIEDTFMDSGRQSPETGEWRHEQVLREALAKRDEFHPGMSDDGAFAVHAYTRHEMVGPLNRALRLGGPELVDLAPQAGALVSGLNEMPPHVGTVSRRVDFQRDPSRLQAFLGRFHEGAHITEPSFLSSSKVDAEHPRSTFAGEVEMRIESRTGRDVESMASIGREREVLFKAGSQFEVTRVEMGPGHPEHPDFENRPGARDQPQWIVHAEEIAPGDPRYRRDTLDAIEERRAAERADEERFEREQAEKDAQLYAEYPHLKPTGDLFKLLGGDDPADAPPPPERHVPATREPDGGWSRLAEPLTPGGPPVLHAGSVESPQQHARLVRDAVPELGAVNTRNHYGPDALENGFRTNAAESMTAFDRRMNGEDVVAGPARGERLDGPWSSRGSFDDVARDLGERPVGARSAVAFEHAGGERLVAAVHTEHGVLFADPVTGRLAELPHDATGIRELPLGQHETPTITDRLSPAPERLPHDEGYLFDDDHRGTPADHESIRRAVGDERIYQDIHDRALARRDAAGLPLTDDGAVAVHGYTRGEYAYDVNEALRRGPGHPGFDLAQANARAITDGLNQVPRTSGETIRAFDVSGDPRLAELVAGPYNPGDVVVEPSFSSASIKTSEFSTSKFGDDVELHVRSDNLRDISKLAENPSERESLSPPGTQLLVHERRLEITPEGRRKWVIEAEEIGPGHPRYLDPEAAQQKMAERRAENDHNAAEFERRRQAALMERLGGFGEPEQLHQPEHPKVSDVLDGTAEAPHVPEALPDYSHLARATNPPAEPAIHAGAATPAERAAYVQDRHPHLREVNPGFHQPGALENGYMSNCTRGPEAYMDRLRGGDMTAEPILFHEMGTRGTLEHIEGRFGETFSERGSYDDVIREMRDQPLDHHAVVAVKYEGPNGVEYGHVAMVVHTRDGVAFIDPQSGDLMHLPQPPKGIKLMHVGTPDEAHIQPEHAGTAEHGGYGSTPQQSRLDDLLAQPRVAEALAGATTDLVVKDHEGNPQNLGPVGEFVRTRLAEHPELVDLLHDPANEFLTRSLLRKPETIASLLVHDEAIPILADAVHEVHHPDPDAEPVGPDAEPTPLTPDQAETSHEVIDQAEGHPQEHRRQAAFDLSKAGDEPYTREYLAERYAEAARADAKLKEILPPLAGETGGHAGFRPGPKSEGRAMDKINTNYDGDASRLVDLAGAMIQFERVQDAYAALARIAEHPDLEIVDFDDRFANPAPAGYRDLQMSVRIDGHVAELRLHLKALDDVSAYEHSLYEVRRDLKALAKAEGRTYTDEERALIDGLIKRERELFWDALQGSL</sequence>
<feature type="compositionally biased region" description="Low complexity" evidence="1">
    <location>
        <begin position="489"/>
        <end position="519"/>
    </location>
</feature>